<evidence type="ECO:0000256" key="1">
    <source>
        <dbReference type="SAM" id="MobiDB-lite"/>
    </source>
</evidence>
<feature type="region of interest" description="Disordered" evidence="1">
    <location>
        <begin position="1"/>
        <end position="93"/>
    </location>
</feature>
<reference evidence="2" key="1">
    <citation type="submission" date="2020-06" db="EMBL/GenBank/DDBJ databases">
        <title>Draft genome sequences of strains closely related to Aspergillus parafelis and Aspergillus hiratsukae.</title>
        <authorList>
            <person name="Dos Santos R.A.C."/>
            <person name="Rivero-Menendez O."/>
            <person name="Steenwyk J.L."/>
            <person name="Mead M.E."/>
            <person name="Goldman G.H."/>
            <person name="Alastruey-Izquierdo A."/>
            <person name="Rokas A."/>
        </authorList>
    </citation>
    <scope>NUCLEOTIDE SEQUENCE</scope>
    <source>
        <strain evidence="2">CNM-CM7691</strain>
    </source>
</reference>
<feature type="compositionally biased region" description="Basic residues" evidence="1">
    <location>
        <begin position="83"/>
        <end position="93"/>
    </location>
</feature>
<comment type="caution">
    <text evidence="2">The sequence shown here is derived from an EMBL/GenBank/DDBJ whole genome shotgun (WGS) entry which is preliminary data.</text>
</comment>
<dbReference type="AlphaFoldDB" id="A0A8H6R4N2"/>
<protein>
    <submittedName>
        <fullName evidence="2">Uncharacterized protein</fullName>
    </submittedName>
</protein>
<feature type="compositionally biased region" description="Basic residues" evidence="1">
    <location>
        <begin position="1"/>
        <end position="15"/>
    </location>
</feature>
<name>A0A8H6R4N2_9EURO</name>
<evidence type="ECO:0000313" key="2">
    <source>
        <dbReference type="EMBL" id="KAF7184428.1"/>
    </source>
</evidence>
<dbReference type="EMBL" id="JACBAG010001633">
    <property type="protein sequence ID" value="KAF7184428.1"/>
    <property type="molecule type" value="Genomic_DNA"/>
</dbReference>
<feature type="compositionally biased region" description="Basic and acidic residues" evidence="1">
    <location>
        <begin position="38"/>
        <end position="50"/>
    </location>
</feature>
<feature type="compositionally biased region" description="Basic and acidic residues" evidence="1">
    <location>
        <begin position="16"/>
        <end position="31"/>
    </location>
</feature>
<proteinExistence type="predicted"/>
<sequence>MKLVRHNPPWHHHRRFSSDEHLSAHRQDDTQGPRSHLPRHDQHPRLHDPVLHPPRQLASGYPARGRPAEAQEQGAQGDGSGPRRPRRWWTGRR</sequence>
<keyword evidence="3" id="KW-1185">Reference proteome</keyword>
<gene>
    <name evidence="2" type="ORF">CNMCM7691_005248</name>
</gene>
<accession>A0A8H6R4N2</accession>
<dbReference type="Proteomes" id="UP000641853">
    <property type="component" value="Unassembled WGS sequence"/>
</dbReference>
<organism evidence="2 3">
    <name type="scientific">Aspergillus felis</name>
    <dbReference type="NCBI Taxonomy" id="1287682"/>
    <lineage>
        <taxon>Eukaryota</taxon>
        <taxon>Fungi</taxon>
        <taxon>Dikarya</taxon>
        <taxon>Ascomycota</taxon>
        <taxon>Pezizomycotina</taxon>
        <taxon>Eurotiomycetes</taxon>
        <taxon>Eurotiomycetidae</taxon>
        <taxon>Eurotiales</taxon>
        <taxon>Aspergillaceae</taxon>
        <taxon>Aspergillus</taxon>
        <taxon>Aspergillus subgen. Fumigati</taxon>
    </lineage>
</organism>
<evidence type="ECO:0000313" key="3">
    <source>
        <dbReference type="Proteomes" id="UP000641853"/>
    </source>
</evidence>